<evidence type="ECO:0000259" key="7">
    <source>
        <dbReference type="Pfam" id="PF14693"/>
    </source>
</evidence>
<dbReference type="GO" id="GO:0003735">
    <property type="term" value="F:structural constituent of ribosome"/>
    <property type="evidence" value="ECO:0007669"/>
    <property type="project" value="InterPro"/>
</dbReference>
<feature type="domain" description="Large ribosomal subunit protein bL25 L25" evidence="6">
    <location>
        <begin position="10"/>
        <end position="89"/>
    </location>
</feature>
<evidence type="ECO:0000256" key="5">
    <source>
        <dbReference type="HAMAP-Rule" id="MF_01334"/>
    </source>
</evidence>
<evidence type="ECO:0000256" key="1">
    <source>
        <dbReference type="ARBA" id="ARBA00022730"/>
    </source>
</evidence>
<evidence type="ECO:0000256" key="4">
    <source>
        <dbReference type="ARBA" id="ARBA00023274"/>
    </source>
</evidence>
<proteinExistence type="inferred from homology"/>
<dbReference type="PATRIC" id="fig|1379739.3.peg.3731"/>
<keyword evidence="2 5" id="KW-0694">RNA-binding</keyword>
<name>A0A0D1BQP3_CLOBO</name>
<comment type="similarity">
    <text evidence="5">Belongs to the bacterial ribosomal protein bL25 family. CTC subfamily.</text>
</comment>
<dbReference type="HAMAP" id="MF_01334">
    <property type="entry name" value="Ribosomal_bL25_CTC"/>
    <property type="match status" value="1"/>
</dbReference>
<comment type="subunit">
    <text evidence="5">Part of the 50S ribosomal subunit; part of the 5S rRNA/L5/L18/L25 subcomplex. Contacts the 5S rRNA. Binds to the 5S rRNA independently of L5 and L18.</text>
</comment>
<accession>A0A0D1BQP3</accession>
<dbReference type="Pfam" id="PF01386">
    <property type="entry name" value="Ribosomal_L25p"/>
    <property type="match status" value="1"/>
</dbReference>
<dbReference type="Pfam" id="PF14693">
    <property type="entry name" value="Ribosomal_TL5_C"/>
    <property type="match status" value="1"/>
</dbReference>
<dbReference type="AlphaFoldDB" id="A0A0D1BQP3"/>
<keyword evidence="1 5" id="KW-0699">rRNA-binding</keyword>
<comment type="function">
    <text evidence="5">This is one of the proteins that binds to the 5S RNA in the ribosome where it forms part of the central protuberance.</text>
</comment>
<dbReference type="PANTHER" id="PTHR33284:SF1">
    <property type="entry name" value="RIBOSOMAL PROTEIN L25_GLN-TRNA SYNTHETASE, ANTI-CODON-BINDING DOMAIN-CONTAINING PROTEIN"/>
    <property type="match status" value="1"/>
</dbReference>
<gene>
    <name evidence="5" type="primary">rplY</name>
    <name evidence="5" type="synonym">ctc</name>
    <name evidence="8" type="ORF">N495_16655</name>
</gene>
<dbReference type="SUPFAM" id="SSF50715">
    <property type="entry name" value="Ribosomal protein L25-like"/>
    <property type="match status" value="1"/>
</dbReference>
<dbReference type="OrthoDB" id="9790002at2"/>
<sequence length="189" mass="21083">MSNTSMTAIIREKSGKKCRKEGFAPGIIYGAEMKEAIKVKFEVPSLLRYLNKAGINSRLWLNIGDKKEYVLIKEIQKEPTTGEILNIDMQAVSHDEVIKNSIPVKFEGKEQLEHKGFLLEEFTPYIEVAGKVGILPEIIVVNVGENQPGDNIKVSDIKLDEDIKLYTDPEELLATVSYNGKGTAEETVS</sequence>
<feature type="domain" description="Large ribosomal subunit protein bL25 beta" evidence="7">
    <location>
        <begin position="98"/>
        <end position="177"/>
    </location>
</feature>
<dbReference type="Gene3D" id="2.170.120.20">
    <property type="entry name" value="Ribosomal protein L25, beta domain"/>
    <property type="match status" value="1"/>
</dbReference>
<dbReference type="GO" id="GO:0008097">
    <property type="term" value="F:5S rRNA binding"/>
    <property type="evidence" value="ECO:0007669"/>
    <property type="project" value="InterPro"/>
</dbReference>
<dbReference type="InterPro" id="IPR037121">
    <property type="entry name" value="Ribosomal_bL25_C"/>
</dbReference>
<keyword evidence="3 5" id="KW-0689">Ribosomal protein</keyword>
<protein>
    <recommendedName>
        <fullName evidence="5">Large ribosomal subunit protein bL25</fullName>
    </recommendedName>
    <alternativeName>
        <fullName evidence="5">General stress protein CTC</fullName>
    </alternativeName>
</protein>
<dbReference type="CDD" id="cd00495">
    <property type="entry name" value="Ribosomal_L25_TL5_CTC"/>
    <property type="match status" value="1"/>
</dbReference>
<dbReference type="InterPro" id="IPR001021">
    <property type="entry name" value="Ribosomal_bL25_long"/>
</dbReference>
<dbReference type="Proteomes" id="UP000032250">
    <property type="component" value="Unassembled WGS sequence"/>
</dbReference>
<dbReference type="GO" id="GO:0022625">
    <property type="term" value="C:cytosolic large ribosomal subunit"/>
    <property type="evidence" value="ECO:0007669"/>
    <property type="project" value="TreeGrafter"/>
</dbReference>
<dbReference type="GeneID" id="92939941"/>
<dbReference type="InterPro" id="IPR029751">
    <property type="entry name" value="Ribosomal_L25_dom"/>
</dbReference>
<evidence type="ECO:0000313" key="8">
    <source>
        <dbReference type="EMBL" id="KIS22112.1"/>
    </source>
</evidence>
<comment type="caution">
    <text evidence="8">The sequence shown here is derived from an EMBL/GenBank/DDBJ whole genome shotgun (WGS) entry which is preliminary data.</text>
</comment>
<evidence type="ECO:0000256" key="2">
    <source>
        <dbReference type="ARBA" id="ARBA00022884"/>
    </source>
</evidence>
<dbReference type="InterPro" id="IPR020056">
    <property type="entry name" value="Rbsml_bL25/Gln-tRNA_synth_N"/>
</dbReference>
<dbReference type="RefSeq" id="WP_003483398.1">
    <property type="nucleotide sequence ID" value="NZ_JXSU01000008.1"/>
</dbReference>
<organism evidence="8 9">
    <name type="scientific">Clostridium botulinum B2 450</name>
    <dbReference type="NCBI Taxonomy" id="1379739"/>
    <lineage>
        <taxon>Bacteria</taxon>
        <taxon>Bacillati</taxon>
        <taxon>Bacillota</taxon>
        <taxon>Clostridia</taxon>
        <taxon>Eubacteriales</taxon>
        <taxon>Clostridiaceae</taxon>
        <taxon>Clostridium</taxon>
    </lineage>
</organism>
<reference evidence="8 9" key="1">
    <citation type="submission" date="2014-06" db="EMBL/GenBank/DDBJ databases">
        <title>Genome characterization of distinct group I Clostridium botulinum lineages.</title>
        <authorList>
            <person name="Giordani F."/>
            <person name="Anselmo A."/>
            <person name="Fillo S."/>
            <person name="Palozzi A.M."/>
            <person name="Fortunato A."/>
            <person name="Gentile B."/>
            <person name="Ciammaruconi A."/>
            <person name="Anniballi F."/>
            <person name="De Medici D."/>
            <person name="Lista F."/>
        </authorList>
    </citation>
    <scope>NUCLEOTIDE SEQUENCE [LARGE SCALE GENOMIC DNA]</scope>
    <source>
        <strain evidence="8 9">B2 450</strain>
    </source>
</reference>
<dbReference type="InterPro" id="IPR020057">
    <property type="entry name" value="Ribosomal_bL25_b-dom"/>
</dbReference>
<dbReference type="InterPro" id="IPR020930">
    <property type="entry name" value="Ribosomal_uL5_bac-type"/>
</dbReference>
<dbReference type="PANTHER" id="PTHR33284">
    <property type="entry name" value="RIBOSOMAL PROTEIN L25/GLN-TRNA SYNTHETASE, ANTI-CODON-BINDING DOMAIN-CONTAINING PROTEIN"/>
    <property type="match status" value="1"/>
</dbReference>
<dbReference type="NCBIfam" id="TIGR00731">
    <property type="entry name" value="bL25_bact_ctc"/>
    <property type="match status" value="1"/>
</dbReference>
<keyword evidence="4 5" id="KW-0687">Ribonucleoprotein</keyword>
<dbReference type="Gene3D" id="2.40.240.10">
    <property type="entry name" value="Ribosomal Protein L25, Chain P"/>
    <property type="match status" value="1"/>
</dbReference>
<dbReference type="HOGENOM" id="CLU_075939_2_2_9"/>
<dbReference type="InterPro" id="IPR011035">
    <property type="entry name" value="Ribosomal_bL25/Gln-tRNA_synth"/>
</dbReference>
<evidence type="ECO:0000313" key="9">
    <source>
        <dbReference type="Proteomes" id="UP000032250"/>
    </source>
</evidence>
<dbReference type="GO" id="GO:0006412">
    <property type="term" value="P:translation"/>
    <property type="evidence" value="ECO:0007669"/>
    <property type="project" value="UniProtKB-UniRule"/>
</dbReference>
<evidence type="ECO:0000259" key="6">
    <source>
        <dbReference type="Pfam" id="PF01386"/>
    </source>
</evidence>
<dbReference type="EMBL" id="JXSU01000008">
    <property type="protein sequence ID" value="KIS22112.1"/>
    <property type="molecule type" value="Genomic_DNA"/>
</dbReference>
<evidence type="ECO:0000256" key="3">
    <source>
        <dbReference type="ARBA" id="ARBA00022980"/>
    </source>
</evidence>